<dbReference type="EC" id="2.6.1.-" evidence="1"/>
<evidence type="ECO:0000256" key="1">
    <source>
        <dbReference type="RuleBase" id="RU000481"/>
    </source>
</evidence>
<evidence type="ECO:0000313" key="3">
    <source>
        <dbReference type="EMBL" id="GBF37537.1"/>
    </source>
</evidence>
<sequence>MRCFFPESVNHDPEVGLREFFIEDRLEKFRTESPCNLGESGIRNLDLDALAEYLDLDLRDLGKLSLADSPNSGRKDLREEISKLYNHVSPDQVLVTTGTGEALFIAFHLLLQKGDTTSLFWPAFQALYEVPRSLGANLQKVNLLSRLESKELGFGKGNLNNLFQNSPKLIVFNHPHNPTGIIAEEEDKKEIKRFAGNFSNWILFDEHYRFLSEEEDLGWSGFGICENSISTGSITKCFGVMGLRIGWLIGPKDWIRKARSMKDYLTHTVSPISEFLTLKLLQNRKFLQSKIRKTLRQNVGNFAQIVRANKLPGIASFKEPRGGVVGFAKLQAGLESRKFADLLYEKAGVFVLPSADFETEGYIRLGFGETEERFRLGLERWSSLGSDTIALLNK</sequence>
<feature type="domain" description="Aminotransferase class I/classII large" evidence="2">
    <location>
        <begin position="70"/>
        <end position="374"/>
    </location>
</feature>
<name>A0A2P2CYQ8_9LEPT</name>
<dbReference type="Pfam" id="PF00155">
    <property type="entry name" value="Aminotran_1_2"/>
    <property type="match status" value="1"/>
</dbReference>
<dbReference type="InterPro" id="IPR015421">
    <property type="entry name" value="PyrdxlP-dep_Trfase_major"/>
</dbReference>
<dbReference type="InterPro" id="IPR004838">
    <property type="entry name" value="NHTrfase_class1_PyrdxlP-BS"/>
</dbReference>
<protein>
    <recommendedName>
        <fullName evidence="1">Aminotransferase</fullName>
        <ecNumber evidence="1">2.6.1.-</ecNumber>
    </recommendedName>
</protein>
<dbReference type="InterPro" id="IPR015424">
    <property type="entry name" value="PyrdxlP-dep_Trfase"/>
</dbReference>
<gene>
    <name evidence="3" type="ORF">LPTSP1_05210</name>
</gene>
<dbReference type="PANTHER" id="PTHR43510">
    <property type="entry name" value="AMINOTRANSFERASE FUNCTION, HYPOTHETICAL (EUROFUNG)"/>
    <property type="match status" value="1"/>
</dbReference>
<proteinExistence type="inferred from homology"/>
<keyword evidence="1 3" id="KW-0808">Transferase</keyword>
<comment type="cofactor">
    <cofactor evidence="1">
        <name>pyridoxal 5'-phosphate</name>
        <dbReference type="ChEBI" id="CHEBI:597326"/>
    </cofactor>
</comment>
<comment type="similarity">
    <text evidence="1">Belongs to the class-I pyridoxal-phosphate-dependent aminotransferase family.</text>
</comment>
<dbReference type="AlphaFoldDB" id="A0A2P2CYQ8"/>
<dbReference type="Proteomes" id="UP000245076">
    <property type="component" value="Unassembled WGS sequence"/>
</dbReference>
<dbReference type="GO" id="GO:0030170">
    <property type="term" value="F:pyridoxal phosphate binding"/>
    <property type="evidence" value="ECO:0007669"/>
    <property type="project" value="InterPro"/>
</dbReference>
<dbReference type="PANTHER" id="PTHR43510:SF1">
    <property type="entry name" value="AMINOTRANSFERASE FUNCTION, HYPOTHETICAL (EUROFUNG)"/>
    <property type="match status" value="1"/>
</dbReference>
<accession>A0A2P2CYQ8</accession>
<dbReference type="InterPro" id="IPR015422">
    <property type="entry name" value="PyrdxlP-dep_Trfase_small"/>
</dbReference>
<dbReference type="Gene3D" id="3.90.1150.10">
    <property type="entry name" value="Aspartate Aminotransferase, domain 1"/>
    <property type="match status" value="1"/>
</dbReference>
<keyword evidence="1 3" id="KW-0032">Aminotransferase</keyword>
<comment type="caution">
    <text evidence="3">The sequence shown here is derived from an EMBL/GenBank/DDBJ whole genome shotgun (WGS) entry which is preliminary data.</text>
</comment>
<dbReference type="SUPFAM" id="SSF53383">
    <property type="entry name" value="PLP-dependent transferases"/>
    <property type="match status" value="1"/>
</dbReference>
<reference evidence="3 4" key="1">
    <citation type="submission" date="2018-02" db="EMBL/GenBank/DDBJ databases">
        <title>Novel Leptospira species isolated from soil and water in Japan.</title>
        <authorList>
            <person name="Nakao R."/>
            <person name="Masuzawa T."/>
        </authorList>
    </citation>
    <scope>NUCLEOTIDE SEQUENCE [LARGE SCALE GENOMIC DNA]</scope>
    <source>
        <strain evidence="3 4">E8</strain>
    </source>
</reference>
<dbReference type="InterPro" id="IPR004839">
    <property type="entry name" value="Aminotransferase_I/II_large"/>
</dbReference>
<evidence type="ECO:0000313" key="4">
    <source>
        <dbReference type="Proteomes" id="UP000245076"/>
    </source>
</evidence>
<evidence type="ECO:0000259" key="2">
    <source>
        <dbReference type="Pfam" id="PF00155"/>
    </source>
</evidence>
<dbReference type="CDD" id="cd00609">
    <property type="entry name" value="AAT_like"/>
    <property type="match status" value="1"/>
</dbReference>
<dbReference type="Gene3D" id="3.40.640.10">
    <property type="entry name" value="Type I PLP-dependent aspartate aminotransferase-like (Major domain)"/>
    <property type="match status" value="1"/>
</dbReference>
<dbReference type="PROSITE" id="PS00105">
    <property type="entry name" value="AA_TRANSFER_CLASS_1"/>
    <property type="match status" value="1"/>
</dbReference>
<dbReference type="EMBL" id="BFAY01000005">
    <property type="protein sequence ID" value="GBF37537.1"/>
    <property type="molecule type" value="Genomic_DNA"/>
</dbReference>
<organism evidence="3 4">
    <name type="scientific">Leptospira johnsonii</name>
    <dbReference type="NCBI Taxonomy" id="1917820"/>
    <lineage>
        <taxon>Bacteria</taxon>
        <taxon>Pseudomonadati</taxon>
        <taxon>Spirochaetota</taxon>
        <taxon>Spirochaetia</taxon>
        <taxon>Leptospirales</taxon>
        <taxon>Leptospiraceae</taxon>
        <taxon>Leptospira</taxon>
    </lineage>
</organism>
<keyword evidence="4" id="KW-1185">Reference proteome</keyword>
<dbReference type="GO" id="GO:0008483">
    <property type="term" value="F:transaminase activity"/>
    <property type="evidence" value="ECO:0007669"/>
    <property type="project" value="UniProtKB-KW"/>
</dbReference>